<dbReference type="InterPro" id="IPR027854">
    <property type="entry name" value="STMP1"/>
</dbReference>
<accession>A0A3B5K433</accession>
<dbReference type="AlphaFoldDB" id="A0A3B5K433"/>
<dbReference type="FunCoup" id="A0A3B5K433">
    <property type="interactions" value="590"/>
</dbReference>
<dbReference type="GeneTree" id="ENSGT00390000007844"/>
<sequence>ISEIFLYLQLQPVLTCRDERITLKFNTSTLFFPFQDPLKQLKDLTQLRKQLEEIQRRVENEVSVGIPQEGSLFGSPFLRGFLAGYVVARLRSSAVLGVLLGTVTGIYAAQNYQVPNIERTIKEYMNN</sequence>
<reference evidence="1" key="2">
    <citation type="submission" date="2025-08" db="UniProtKB">
        <authorList>
            <consortium name="Ensembl"/>
        </authorList>
    </citation>
    <scope>IDENTIFICATION</scope>
</reference>
<dbReference type="Pfam" id="PF15054">
    <property type="entry name" value="DUF4535"/>
    <property type="match status" value="1"/>
</dbReference>
<dbReference type="InParanoid" id="A0A3B5K433"/>
<dbReference type="Ensembl" id="ENSTRUT00000050093.2">
    <property type="protein sequence ID" value="ENSTRUP00000050186.2"/>
    <property type="gene ID" value="ENSTRUG00000022753.2"/>
</dbReference>
<proteinExistence type="predicted"/>
<reference evidence="1" key="3">
    <citation type="submission" date="2025-09" db="UniProtKB">
        <authorList>
            <consortium name="Ensembl"/>
        </authorList>
    </citation>
    <scope>IDENTIFICATION</scope>
</reference>
<organism evidence="1 2">
    <name type="scientific">Takifugu rubripes</name>
    <name type="common">Japanese pufferfish</name>
    <name type="synonym">Fugu rubripes</name>
    <dbReference type="NCBI Taxonomy" id="31033"/>
    <lineage>
        <taxon>Eukaryota</taxon>
        <taxon>Metazoa</taxon>
        <taxon>Chordata</taxon>
        <taxon>Craniata</taxon>
        <taxon>Vertebrata</taxon>
        <taxon>Euteleostomi</taxon>
        <taxon>Actinopterygii</taxon>
        <taxon>Neopterygii</taxon>
        <taxon>Teleostei</taxon>
        <taxon>Neoteleostei</taxon>
        <taxon>Acanthomorphata</taxon>
        <taxon>Eupercaria</taxon>
        <taxon>Tetraodontiformes</taxon>
        <taxon>Tetradontoidea</taxon>
        <taxon>Tetraodontidae</taxon>
        <taxon>Takifugu</taxon>
    </lineage>
</organism>
<evidence type="ECO:0000313" key="1">
    <source>
        <dbReference type="Ensembl" id="ENSTRUP00000050186.2"/>
    </source>
</evidence>
<name>A0A3B5K433_TAKRU</name>
<evidence type="ECO:0000313" key="2">
    <source>
        <dbReference type="Proteomes" id="UP000005226"/>
    </source>
</evidence>
<protein>
    <submittedName>
        <fullName evidence="1">Uncharacterized protein</fullName>
    </submittedName>
</protein>
<dbReference type="Proteomes" id="UP000005226">
    <property type="component" value="Chromosome 14"/>
</dbReference>
<dbReference type="OMA" id="RTVKDYM"/>
<keyword evidence="2" id="KW-1185">Reference proteome</keyword>
<reference evidence="1 2" key="1">
    <citation type="journal article" date="2011" name="Genome Biol. Evol.">
        <title>Integration of the genetic map and genome assembly of fugu facilitates insights into distinct features of genome evolution in teleosts and mammals.</title>
        <authorList>
            <person name="Kai W."/>
            <person name="Kikuchi K."/>
            <person name="Tohari S."/>
            <person name="Chew A.K."/>
            <person name="Tay A."/>
            <person name="Fujiwara A."/>
            <person name="Hosoya S."/>
            <person name="Suetake H."/>
            <person name="Naruse K."/>
            <person name="Brenner S."/>
            <person name="Suzuki Y."/>
            <person name="Venkatesh B."/>
        </authorList>
    </citation>
    <scope>NUCLEOTIDE SEQUENCE [LARGE SCALE GENOMIC DNA]</scope>
</reference>